<proteinExistence type="predicted"/>
<feature type="compositionally biased region" description="Basic and acidic residues" evidence="1">
    <location>
        <begin position="26"/>
        <end position="47"/>
    </location>
</feature>
<evidence type="ECO:0000313" key="3">
    <source>
        <dbReference type="Proteomes" id="UP000683360"/>
    </source>
</evidence>
<dbReference type="Proteomes" id="UP000683360">
    <property type="component" value="Unassembled WGS sequence"/>
</dbReference>
<evidence type="ECO:0000313" key="2">
    <source>
        <dbReference type="EMBL" id="CAG2214986.1"/>
    </source>
</evidence>
<feature type="region of interest" description="Disordered" evidence="1">
    <location>
        <begin position="1"/>
        <end position="59"/>
    </location>
</feature>
<accession>A0A8S3S1K6</accession>
<name>A0A8S3S1K6_MYTED</name>
<comment type="caution">
    <text evidence="2">The sequence shown here is derived from an EMBL/GenBank/DDBJ whole genome shotgun (WGS) entry which is preliminary data.</text>
</comment>
<sequence>MLQNKHEREEPLTFPDHRKSPSVFEKSPDSTKTYEREKQYTFPDHRKSPTVFESSRDSTKHMKWRNQLPFQISGNHHRYLKGLVILKNKHEKEEPLTFPNHRKSPSVFESSRNSTKHMKWRNQLPFQITENHLRYLKGLDILQNKHEREEPFTFSFHRK</sequence>
<dbReference type="AlphaFoldDB" id="A0A8S3S1K6"/>
<feature type="compositionally biased region" description="Basic and acidic residues" evidence="1">
    <location>
        <begin position="1"/>
        <end position="19"/>
    </location>
</feature>
<gene>
    <name evidence="2" type="ORF">MEDL_28785</name>
</gene>
<evidence type="ECO:0000256" key="1">
    <source>
        <dbReference type="SAM" id="MobiDB-lite"/>
    </source>
</evidence>
<organism evidence="2 3">
    <name type="scientific">Mytilus edulis</name>
    <name type="common">Blue mussel</name>
    <dbReference type="NCBI Taxonomy" id="6550"/>
    <lineage>
        <taxon>Eukaryota</taxon>
        <taxon>Metazoa</taxon>
        <taxon>Spiralia</taxon>
        <taxon>Lophotrochozoa</taxon>
        <taxon>Mollusca</taxon>
        <taxon>Bivalvia</taxon>
        <taxon>Autobranchia</taxon>
        <taxon>Pteriomorphia</taxon>
        <taxon>Mytilida</taxon>
        <taxon>Mytiloidea</taxon>
        <taxon>Mytilidae</taxon>
        <taxon>Mytilinae</taxon>
        <taxon>Mytilus</taxon>
    </lineage>
</organism>
<protein>
    <submittedName>
        <fullName evidence="2">Uncharacterized protein</fullName>
    </submittedName>
</protein>
<dbReference type="EMBL" id="CAJPWZ010001431">
    <property type="protein sequence ID" value="CAG2214986.1"/>
    <property type="molecule type" value="Genomic_DNA"/>
</dbReference>
<feature type="region of interest" description="Disordered" evidence="1">
    <location>
        <begin position="95"/>
        <end position="114"/>
    </location>
</feature>
<keyword evidence="3" id="KW-1185">Reference proteome</keyword>
<reference evidence="2" key="1">
    <citation type="submission" date="2021-03" db="EMBL/GenBank/DDBJ databases">
        <authorList>
            <person name="Bekaert M."/>
        </authorList>
    </citation>
    <scope>NUCLEOTIDE SEQUENCE</scope>
</reference>